<evidence type="ECO:0000313" key="3">
    <source>
        <dbReference type="Proteomes" id="UP000288291"/>
    </source>
</evidence>
<keyword evidence="3" id="KW-1185">Reference proteome</keyword>
<dbReference type="Gene3D" id="3.40.50.1820">
    <property type="entry name" value="alpha/beta hydrolase"/>
    <property type="match status" value="1"/>
</dbReference>
<keyword evidence="1" id="KW-0732">Signal</keyword>
<organism evidence="2 3">
    <name type="scientific">Lactobacillus xujianguonis</name>
    <dbReference type="NCBI Taxonomy" id="2495899"/>
    <lineage>
        <taxon>Bacteria</taxon>
        <taxon>Bacillati</taxon>
        <taxon>Bacillota</taxon>
        <taxon>Bacilli</taxon>
        <taxon>Lactobacillales</taxon>
        <taxon>Lactobacillaceae</taxon>
        <taxon>Lactobacillus</taxon>
    </lineage>
</organism>
<dbReference type="InterPro" id="IPR010315">
    <property type="entry name" value="DUF915_hydro-like"/>
</dbReference>
<name>A0A437SUN0_9LACO</name>
<dbReference type="Proteomes" id="UP000288291">
    <property type="component" value="Unassembled WGS sequence"/>
</dbReference>
<dbReference type="GO" id="GO:0016787">
    <property type="term" value="F:hydrolase activity"/>
    <property type="evidence" value="ECO:0007669"/>
    <property type="project" value="UniProtKB-KW"/>
</dbReference>
<accession>A0A437SUN0</accession>
<dbReference type="EMBL" id="RXIA01000018">
    <property type="protein sequence ID" value="RVU70517.1"/>
    <property type="molecule type" value="Genomic_DNA"/>
</dbReference>
<keyword evidence="2" id="KW-0378">Hydrolase</keyword>
<reference evidence="2 3" key="1">
    <citation type="submission" date="2018-12" db="EMBL/GenBank/DDBJ databases">
        <authorList>
            <person name="Meng J."/>
        </authorList>
    </citation>
    <scope>NUCLEOTIDE SEQUENCE [LARGE SCALE GENOMIC DNA]</scope>
    <source>
        <strain evidence="2 3">HT111-2</strain>
    </source>
</reference>
<gene>
    <name evidence="2" type="ORF">EJK17_07230</name>
</gene>
<proteinExistence type="predicted"/>
<dbReference type="InterPro" id="IPR029058">
    <property type="entry name" value="AB_hydrolase_fold"/>
</dbReference>
<evidence type="ECO:0000313" key="2">
    <source>
        <dbReference type="EMBL" id="RVU70517.1"/>
    </source>
</evidence>
<feature type="chain" id="PRO_5039033680" evidence="1">
    <location>
        <begin position="21"/>
        <end position="291"/>
    </location>
</feature>
<dbReference type="AlphaFoldDB" id="A0A437SUN0"/>
<evidence type="ECO:0000256" key="1">
    <source>
        <dbReference type="SAM" id="SignalP"/>
    </source>
</evidence>
<dbReference type="Pfam" id="PF06028">
    <property type="entry name" value="DUF915"/>
    <property type="match status" value="1"/>
</dbReference>
<protein>
    <submittedName>
        <fullName evidence="2">Alpha/beta hydrolase</fullName>
    </submittedName>
</protein>
<feature type="signal peptide" evidence="1">
    <location>
        <begin position="1"/>
        <end position="20"/>
    </location>
</feature>
<dbReference type="SUPFAM" id="SSF53474">
    <property type="entry name" value="alpha/beta-Hydrolases"/>
    <property type="match status" value="1"/>
</dbReference>
<sequence>MMKKYLKLWLLMLVPLCLTACSVSSTKKDTSDRLKTHQTAKKPKFQDPVTLYFHGLMGSYKNERPIVEAAKKAGVTNSVIRANVNDQGKVKLIGKIKKNAKNSIVMVTYKDNVQPNFSRNGTYASNVVKTLQKKYDIRKVNMIGYSLGNVSIIYYQLQNGNRQKMPRLVKQVNIAGHFNGAYFKELPPGFREPKGMKIDKNGKPNKMNATYKQMLKVRPIYEKHPVQVLNVIGDVGNGGDGVVKNISSQSLKYLVAGKNYQELKITGVKSDHGSLPNNDQVEAAVVKFLWK</sequence>
<comment type="caution">
    <text evidence="2">The sequence shown here is derived from an EMBL/GenBank/DDBJ whole genome shotgun (WGS) entry which is preliminary data.</text>
</comment>